<dbReference type="FunFam" id="2.20.25.350:FF:000001">
    <property type="entry name" value="Eukaryotic translation initiation factor 5"/>
    <property type="match status" value="1"/>
</dbReference>
<dbReference type="SUPFAM" id="SSF48371">
    <property type="entry name" value="ARM repeat"/>
    <property type="match status" value="1"/>
</dbReference>
<keyword evidence="6" id="KW-0342">GTP-binding</keyword>
<dbReference type="PROSITE" id="PS51363">
    <property type="entry name" value="W2"/>
    <property type="match status" value="1"/>
</dbReference>
<dbReference type="InterPro" id="IPR016190">
    <property type="entry name" value="Transl_init_fac_IF2/IF5_Zn-bd"/>
</dbReference>
<dbReference type="Pfam" id="PF01873">
    <property type="entry name" value="eIF-5_eIF-2B"/>
    <property type="match status" value="1"/>
</dbReference>
<dbReference type="InterPro" id="IPR016024">
    <property type="entry name" value="ARM-type_fold"/>
</dbReference>
<evidence type="ECO:0000256" key="1">
    <source>
        <dbReference type="ARBA" id="ARBA00010397"/>
    </source>
</evidence>
<organism evidence="9 10">
    <name type="scientific">Callosobruchus maculatus</name>
    <name type="common">Southern cowpea weevil</name>
    <name type="synonym">Pulse bruchid</name>
    <dbReference type="NCBI Taxonomy" id="64391"/>
    <lineage>
        <taxon>Eukaryota</taxon>
        <taxon>Metazoa</taxon>
        <taxon>Ecdysozoa</taxon>
        <taxon>Arthropoda</taxon>
        <taxon>Hexapoda</taxon>
        <taxon>Insecta</taxon>
        <taxon>Pterygota</taxon>
        <taxon>Neoptera</taxon>
        <taxon>Endopterygota</taxon>
        <taxon>Coleoptera</taxon>
        <taxon>Polyphaga</taxon>
        <taxon>Cucujiformia</taxon>
        <taxon>Chrysomeloidea</taxon>
        <taxon>Chrysomelidae</taxon>
        <taxon>Bruchinae</taxon>
        <taxon>Bruchini</taxon>
        <taxon>Callosobruchus</taxon>
    </lineage>
</organism>
<dbReference type="Gene3D" id="2.20.25.350">
    <property type="match status" value="1"/>
</dbReference>
<dbReference type="OrthoDB" id="10250831at2759"/>
<dbReference type="InterPro" id="IPR002735">
    <property type="entry name" value="Transl_init_fac_IF2/IF5_dom"/>
</dbReference>
<evidence type="ECO:0000256" key="3">
    <source>
        <dbReference type="ARBA" id="ARBA00022540"/>
    </source>
</evidence>
<dbReference type="GO" id="GO:0005092">
    <property type="term" value="F:GDP-dissociation inhibitor activity"/>
    <property type="evidence" value="ECO:0007669"/>
    <property type="project" value="TreeGrafter"/>
</dbReference>
<dbReference type="GO" id="GO:0071074">
    <property type="term" value="F:eukaryotic initiation factor eIF2 binding"/>
    <property type="evidence" value="ECO:0007669"/>
    <property type="project" value="TreeGrafter"/>
</dbReference>
<dbReference type="GO" id="GO:0005829">
    <property type="term" value="C:cytosol"/>
    <property type="evidence" value="ECO:0007669"/>
    <property type="project" value="TreeGrafter"/>
</dbReference>
<dbReference type="SMART" id="SM00515">
    <property type="entry name" value="eIF5C"/>
    <property type="match status" value="1"/>
</dbReference>
<keyword evidence="5" id="KW-0648">Protein biosynthesis</keyword>
<dbReference type="Pfam" id="PF02020">
    <property type="entry name" value="W2"/>
    <property type="match status" value="1"/>
</dbReference>
<dbReference type="GO" id="GO:0005525">
    <property type="term" value="F:GTP binding"/>
    <property type="evidence" value="ECO:0007669"/>
    <property type="project" value="UniProtKB-KW"/>
</dbReference>
<feature type="domain" description="W2" evidence="8">
    <location>
        <begin position="224"/>
        <end position="363"/>
    </location>
</feature>
<evidence type="ECO:0000256" key="2">
    <source>
        <dbReference type="ARBA" id="ARBA00018059"/>
    </source>
</evidence>
<dbReference type="Gene3D" id="1.25.40.180">
    <property type="match status" value="1"/>
</dbReference>
<evidence type="ECO:0000256" key="7">
    <source>
        <dbReference type="SAM" id="MobiDB-lite"/>
    </source>
</evidence>
<dbReference type="InterPro" id="IPR003307">
    <property type="entry name" value="W2_domain"/>
</dbReference>
<evidence type="ECO:0000256" key="6">
    <source>
        <dbReference type="ARBA" id="ARBA00023134"/>
    </source>
</evidence>
<reference evidence="9 10" key="1">
    <citation type="submission" date="2019-01" db="EMBL/GenBank/DDBJ databases">
        <authorList>
            <person name="Sayadi A."/>
        </authorList>
    </citation>
    <scope>NUCLEOTIDE SEQUENCE [LARGE SCALE GENOMIC DNA]</scope>
</reference>
<dbReference type="GO" id="GO:0003743">
    <property type="term" value="F:translation initiation factor activity"/>
    <property type="evidence" value="ECO:0007669"/>
    <property type="project" value="UniProtKB-KW"/>
</dbReference>
<keyword evidence="3" id="KW-0396">Initiation factor</keyword>
<accession>A0A653CZK2</accession>
<dbReference type="InterPro" id="IPR016189">
    <property type="entry name" value="Transl_init_fac_IF2/IF5_N"/>
</dbReference>
<dbReference type="PANTHER" id="PTHR23001:SF7">
    <property type="entry name" value="EUKARYOTIC TRANSLATION INITIATION FACTOR 5"/>
    <property type="match status" value="1"/>
</dbReference>
<dbReference type="AlphaFoldDB" id="A0A653CZK2"/>
<dbReference type="CDD" id="cd11561">
    <property type="entry name" value="W2_eIF5"/>
    <property type="match status" value="1"/>
</dbReference>
<evidence type="ECO:0000256" key="4">
    <source>
        <dbReference type="ARBA" id="ARBA00022741"/>
    </source>
</evidence>
<dbReference type="EMBL" id="CAACVG010009455">
    <property type="protein sequence ID" value="VEN53351.1"/>
    <property type="molecule type" value="Genomic_DNA"/>
</dbReference>
<protein>
    <recommendedName>
        <fullName evidence="2">Eukaryotic translation initiation factor 5</fullName>
    </recommendedName>
</protein>
<name>A0A653CZK2_CALMS</name>
<evidence type="ECO:0000259" key="8">
    <source>
        <dbReference type="PROSITE" id="PS51363"/>
    </source>
</evidence>
<gene>
    <name evidence="9" type="ORF">CALMAC_LOCUS13171</name>
</gene>
<dbReference type="PANTHER" id="PTHR23001">
    <property type="entry name" value="EUKARYOTIC TRANSLATION INITIATION FACTOR"/>
    <property type="match status" value="1"/>
</dbReference>
<dbReference type="Proteomes" id="UP000410492">
    <property type="component" value="Unassembled WGS sequence"/>
</dbReference>
<evidence type="ECO:0000256" key="5">
    <source>
        <dbReference type="ARBA" id="ARBA00022917"/>
    </source>
</evidence>
<comment type="similarity">
    <text evidence="1">Belongs to the eIF-2-beta/eIF-5 family.</text>
</comment>
<dbReference type="SMART" id="SM00653">
    <property type="entry name" value="eIF2B_5"/>
    <property type="match status" value="1"/>
</dbReference>
<feature type="compositionally biased region" description="Polar residues" evidence="7">
    <location>
        <begin position="145"/>
        <end position="158"/>
    </location>
</feature>
<dbReference type="SUPFAM" id="SSF75689">
    <property type="entry name" value="Zinc-binding domain of translation initiation factor 2 beta"/>
    <property type="match status" value="1"/>
</dbReference>
<dbReference type="SUPFAM" id="SSF100966">
    <property type="entry name" value="Translation initiation factor 2 beta, aIF2beta, N-terminal domain"/>
    <property type="match status" value="1"/>
</dbReference>
<proteinExistence type="inferred from homology"/>
<dbReference type="GO" id="GO:0001732">
    <property type="term" value="P:formation of cytoplasmic translation initiation complex"/>
    <property type="evidence" value="ECO:0007669"/>
    <property type="project" value="TreeGrafter"/>
</dbReference>
<dbReference type="FunFam" id="3.30.30.170:FF:000002">
    <property type="entry name" value="Eukaryotic translation initiation factor 5"/>
    <property type="match status" value="1"/>
</dbReference>
<dbReference type="Gene3D" id="3.30.30.170">
    <property type="match status" value="1"/>
</dbReference>
<dbReference type="InterPro" id="IPR045196">
    <property type="entry name" value="IF2/IF5"/>
</dbReference>
<keyword evidence="10" id="KW-1185">Reference proteome</keyword>
<sequence length="363" mass="40938">MSVNVNRNVSDVFYRYKMPRIMAKVEGKGNGIKTVIVNMAEVAKALGRPPTYPTKYFGCELGAQTQFDFKNERFIVNGSHDAAKLQDLLDGFIRKFVLCPECENPETDLNVSMKRNTISQSCKACGYHGLLESNHKLVTFILKNPPTTNPASQGSSLTEGKRSKRSKRNGSDAANGAGNGEHDEHDSVLDSSAADKTMDNEAVRARMLDLTDGAKNMTISDDLEKSEKERMDILYNMVKVRRDAGQLENAQTQKEILNEAERLEIKQKAPLVLAELLFDQNILAQVKKYRLLILRFTLNDKKAQRYLMGGLEQVIAMHRDKLMSKVPGLLKVFYDMDILGEPCLVEWADKRSAKRSTTRRRRS</sequence>
<keyword evidence="4" id="KW-0547">Nucleotide-binding</keyword>
<evidence type="ECO:0000313" key="10">
    <source>
        <dbReference type="Proteomes" id="UP000410492"/>
    </source>
</evidence>
<evidence type="ECO:0000313" key="9">
    <source>
        <dbReference type="EMBL" id="VEN53351.1"/>
    </source>
</evidence>
<feature type="region of interest" description="Disordered" evidence="7">
    <location>
        <begin position="142"/>
        <end position="198"/>
    </location>
</feature>